<keyword evidence="1" id="KW-1133">Transmembrane helix</keyword>
<accession>A0A133NRP7</accession>
<reference evidence="2 3" key="1">
    <citation type="submission" date="2016-01" db="EMBL/GenBank/DDBJ databases">
        <authorList>
            <person name="Oliw E.H."/>
        </authorList>
    </citation>
    <scope>NUCLEOTIDE SEQUENCE [LARGE SCALE GENOMIC DNA]</scope>
    <source>
        <strain evidence="2 3">GED7760B</strain>
    </source>
</reference>
<keyword evidence="1" id="KW-0472">Membrane</keyword>
<gene>
    <name evidence="2" type="ORF">HMPREF3216_00250</name>
</gene>
<name>A0A133NRP7_GARVA</name>
<feature type="transmembrane region" description="Helical" evidence="1">
    <location>
        <begin position="25"/>
        <end position="43"/>
    </location>
</feature>
<dbReference type="Proteomes" id="UP000070558">
    <property type="component" value="Unassembled WGS sequence"/>
</dbReference>
<dbReference type="PATRIC" id="fig|2702.99.peg.252"/>
<evidence type="ECO:0000313" key="3">
    <source>
        <dbReference type="Proteomes" id="UP000070558"/>
    </source>
</evidence>
<proteinExistence type="predicted"/>
<organism evidence="2 3">
    <name type="scientific">Gardnerella vaginalis</name>
    <dbReference type="NCBI Taxonomy" id="2702"/>
    <lineage>
        <taxon>Bacteria</taxon>
        <taxon>Bacillati</taxon>
        <taxon>Actinomycetota</taxon>
        <taxon>Actinomycetes</taxon>
        <taxon>Bifidobacteriales</taxon>
        <taxon>Bifidobacteriaceae</taxon>
        <taxon>Gardnerella</taxon>
    </lineage>
</organism>
<comment type="caution">
    <text evidence="2">The sequence shown here is derived from an EMBL/GenBank/DDBJ whole genome shotgun (WGS) entry which is preliminary data.</text>
</comment>
<sequence length="58" mass="6545">MFYAACSGFLFCALTFSYILEVTLILFTFSCVCLFLPVFVYVFDDFGNKRGELICSSA</sequence>
<keyword evidence="1" id="KW-0812">Transmembrane</keyword>
<protein>
    <submittedName>
        <fullName evidence="2">Uncharacterized protein</fullName>
    </submittedName>
</protein>
<dbReference type="AlphaFoldDB" id="A0A133NRP7"/>
<evidence type="ECO:0000313" key="2">
    <source>
        <dbReference type="EMBL" id="KXA18955.1"/>
    </source>
</evidence>
<dbReference type="EMBL" id="LRQA01000021">
    <property type="protein sequence ID" value="KXA18955.1"/>
    <property type="molecule type" value="Genomic_DNA"/>
</dbReference>
<evidence type="ECO:0000256" key="1">
    <source>
        <dbReference type="SAM" id="Phobius"/>
    </source>
</evidence>